<evidence type="ECO:0000259" key="6">
    <source>
        <dbReference type="Pfam" id="PF00676"/>
    </source>
</evidence>
<feature type="domain" description="Dehydrogenase E1 component" evidence="6">
    <location>
        <begin position="62"/>
        <end position="326"/>
    </location>
</feature>
<keyword evidence="2 4" id="KW-0560">Oxidoreductase</keyword>
<evidence type="ECO:0000256" key="2">
    <source>
        <dbReference type="ARBA" id="ARBA00023002"/>
    </source>
</evidence>
<dbReference type="InterPro" id="IPR029061">
    <property type="entry name" value="THDP-binding"/>
</dbReference>
<evidence type="ECO:0000313" key="7">
    <source>
        <dbReference type="EMBL" id="WQB70293.1"/>
    </source>
</evidence>
<organism evidence="7 8">
    <name type="scientific">Microbacterium invictum</name>
    <dbReference type="NCBI Taxonomy" id="515415"/>
    <lineage>
        <taxon>Bacteria</taxon>
        <taxon>Bacillati</taxon>
        <taxon>Actinomycetota</taxon>
        <taxon>Actinomycetes</taxon>
        <taxon>Micrococcales</taxon>
        <taxon>Microbacteriaceae</taxon>
        <taxon>Microbacterium</taxon>
    </lineage>
</organism>
<proteinExistence type="inferred from homology"/>
<reference evidence="7 8" key="1">
    <citation type="submission" date="2023-06" db="EMBL/GenBank/DDBJ databases">
        <title>Rock-solubilizing bacteria, Microbacterium invictum, promotes re-establishment of vegetation in rocky wasteland by accelerating rock bio-weathering and reshaping soil bacterial community.</title>
        <authorList>
            <person name="Liu C."/>
        </authorList>
    </citation>
    <scope>NUCLEOTIDE SEQUENCE [LARGE SCALE GENOMIC DNA]</scope>
    <source>
        <strain evidence="7 8">X-18</strain>
    </source>
</reference>
<dbReference type="InterPro" id="IPR050771">
    <property type="entry name" value="Alpha-ketoacid_DH_E1_comp"/>
</dbReference>
<dbReference type="Pfam" id="PF00676">
    <property type="entry name" value="E1_dh"/>
    <property type="match status" value="1"/>
</dbReference>
<comment type="function">
    <text evidence="4">The branched-chain alpha-keto dehydrogenase complex catalyzes the overall conversion of alpha-keto acids to acyl-CoA and CO(2). It contains multiple copies of three enzymatic components: branched-chain alpha-keto acid decarboxylase (E1), lipoamide acyltransferase (E2) and lipoamide dehydrogenase (E3).</text>
</comment>
<evidence type="ECO:0000256" key="4">
    <source>
        <dbReference type="RuleBase" id="RU365014"/>
    </source>
</evidence>
<evidence type="ECO:0000313" key="8">
    <source>
        <dbReference type="Proteomes" id="UP001324533"/>
    </source>
</evidence>
<comment type="cofactor">
    <cofactor evidence="1 4">
        <name>thiamine diphosphate</name>
        <dbReference type="ChEBI" id="CHEBI:58937"/>
    </cofactor>
</comment>
<dbReference type="InterPro" id="IPR001017">
    <property type="entry name" value="DH_E1"/>
</dbReference>
<feature type="region of interest" description="Disordered" evidence="5">
    <location>
        <begin position="1"/>
        <end position="22"/>
    </location>
</feature>
<dbReference type="EMBL" id="CP139779">
    <property type="protein sequence ID" value="WQB70293.1"/>
    <property type="molecule type" value="Genomic_DNA"/>
</dbReference>
<evidence type="ECO:0000256" key="3">
    <source>
        <dbReference type="ARBA" id="ARBA00023052"/>
    </source>
</evidence>
<name>A0ABZ0VBP0_9MICO</name>
<evidence type="ECO:0000256" key="5">
    <source>
        <dbReference type="SAM" id="MobiDB-lite"/>
    </source>
</evidence>
<dbReference type="Gene3D" id="3.40.50.970">
    <property type="match status" value="1"/>
</dbReference>
<dbReference type="PANTHER" id="PTHR43380:SF1">
    <property type="entry name" value="2-OXOISOVALERATE DEHYDROGENASE SUBUNIT ALPHA, MITOCHONDRIAL"/>
    <property type="match status" value="1"/>
</dbReference>
<feature type="compositionally biased region" description="Low complexity" evidence="5">
    <location>
        <begin position="1"/>
        <end position="19"/>
    </location>
</feature>
<evidence type="ECO:0000256" key="1">
    <source>
        <dbReference type="ARBA" id="ARBA00001964"/>
    </source>
</evidence>
<dbReference type="PANTHER" id="PTHR43380">
    <property type="entry name" value="2-OXOISOVALERATE DEHYDROGENASE SUBUNIT ALPHA, MITOCHONDRIAL"/>
    <property type="match status" value="1"/>
</dbReference>
<sequence>MTLHAGPASSEPAASGDSGPDARFVRLLDADGSLSPTSAAEPYLAVIEALSDAELEGLYRDMAEIRAFDVQATNLQRQGQLALWPPSFGQEAAQVGSARAARAQDHVFPSYREHVVARIRGVDPVDIIRLMRGLTHGGWDPTDPRNGNTHIYTLVLGAQTLHATGLAMGLVFDGRSGTGDVERDEAVIVYYGDGASSQGDVHEAMVFAASYQTPEVFFLQNNQWAISVPVATQSRSPLYRRGDGYGIPAVPIDGNDVLASYAVTRVALDEARTGQGPRAIEAITYRMGAHTTSDDPTKYRTSDEEQAWARRDPIARMASYLRSRGASEAFFADVEASASALADDTRVRTNALGGIPTDLMFDHVYSEPHPLVDEQQRWLADYEASFEEGAS</sequence>
<gene>
    <name evidence="7" type="ORF">T9R20_16600</name>
</gene>
<protein>
    <recommendedName>
        <fullName evidence="4">2-oxoisovalerate dehydrogenase subunit alpha</fullName>
        <ecNumber evidence="4">1.2.4.4</ecNumber>
    </recommendedName>
    <alternativeName>
        <fullName evidence="4">Branched-chain alpha-keto acid dehydrogenase E1 component alpha chain</fullName>
    </alternativeName>
</protein>
<dbReference type="Proteomes" id="UP001324533">
    <property type="component" value="Chromosome"/>
</dbReference>
<dbReference type="EC" id="1.2.4.4" evidence="4"/>
<comment type="catalytic activity">
    <reaction evidence="4">
        <text>N(6)-[(R)-lipoyl]-L-lysyl-[protein] + 3-methyl-2-oxobutanoate + H(+) = N(6)-[(R)-S(8)-2-methylpropanoyldihydrolipoyl]-L-lysyl-[protein] + CO2</text>
        <dbReference type="Rhea" id="RHEA:13457"/>
        <dbReference type="Rhea" id="RHEA-COMP:10474"/>
        <dbReference type="Rhea" id="RHEA-COMP:10497"/>
        <dbReference type="ChEBI" id="CHEBI:11851"/>
        <dbReference type="ChEBI" id="CHEBI:15378"/>
        <dbReference type="ChEBI" id="CHEBI:16526"/>
        <dbReference type="ChEBI" id="CHEBI:83099"/>
        <dbReference type="ChEBI" id="CHEBI:83142"/>
        <dbReference type="EC" id="1.2.4.4"/>
    </reaction>
</comment>
<keyword evidence="3 4" id="KW-0786">Thiamine pyrophosphate</keyword>
<dbReference type="CDD" id="cd02000">
    <property type="entry name" value="TPP_E1_PDC_ADC_BCADC"/>
    <property type="match status" value="1"/>
</dbReference>
<dbReference type="SUPFAM" id="SSF52518">
    <property type="entry name" value="Thiamin diphosphate-binding fold (THDP-binding)"/>
    <property type="match status" value="1"/>
</dbReference>
<comment type="similarity">
    <text evidence="4">Belongs to the BCKDHA family.</text>
</comment>
<keyword evidence="8" id="KW-1185">Reference proteome</keyword>
<accession>A0ABZ0VBP0</accession>